<feature type="binding site" evidence="11">
    <location>
        <begin position="255"/>
        <end position="259"/>
    </location>
    <ligand>
        <name>substrate</name>
    </ligand>
</feature>
<dbReference type="PIRSF" id="PIRSF500134">
    <property type="entry name" value="UDPglc_DH_bac"/>
    <property type="match status" value="1"/>
</dbReference>
<evidence type="ECO:0000259" key="13">
    <source>
        <dbReference type="SMART" id="SM00984"/>
    </source>
</evidence>
<evidence type="ECO:0000256" key="5">
    <source>
        <dbReference type="ARBA" id="ARBA00023002"/>
    </source>
</evidence>
<keyword evidence="5 9" id="KW-0560">Oxidoreductase</keyword>
<dbReference type="InterPro" id="IPR014027">
    <property type="entry name" value="UDP-Glc/GDP-Man_DH_C"/>
</dbReference>
<dbReference type="PIRSF" id="PIRSF000124">
    <property type="entry name" value="UDPglc_GDPman_dh"/>
    <property type="match status" value="1"/>
</dbReference>
<dbReference type="GO" id="GO:0000271">
    <property type="term" value="P:polysaccharide biosynthetic process"/>
    <property type="evidence" value="ECO:0007669"/>
    <property type="project" value="InterPro"/>
</dbReference>
<protein>
    <recommendedName>
        <fullName evidence="4 9">UDP-glucose 6-dehydrogenase</fullName>
        <ecNumber evidence="3 9">1.1.1.22</ecNumber>
    </recommendedName>
</protein>
<evidence type="ECO:0000256" key="7">
    <source>
        <dbReference type="ARBA" id="ARBA00047473"/>
    </source>
</evidence>
<evidence type="ECO:0000313" key="15">
    <source>
        <dbReference type="Proteomes" id="UP000246278"/>
    </source>
</evidence>
<dbReference type="InterPro" id="IPR036291">
    <property type="entry name" value="NAD(P)-bd_dom_sf"/>
</dbReference>
<evidence type="ECO:0000256" key="10">
    <source>
        <dbReference type="PIRSR" id="PIRSR500134-1"/>
    </source>
</evidence>
<sequence>MKITIFGSGYVGLVTGACFADVGNEVLCVDTDEKKIDRLKEGEIPIYEPGLQELVTDNSRKGRLRFTSDSAEGVAFGLFQFIAVGTPPGEDGSADLRHVLAVADTIGQKMDDYKIIVDKSTVPVGTAELVSKRLLSALGERGLSIDYDVVSNPEFLKEGDAIADFMKPDRVVVGVDNPRTKELLRTLYAPFNRSHDRFIAMDIRSAELTKYAANAMLATKISFMNEIANIAERVGADVEAIRLGIGSDSRIGFSFIYPGLGYGGSCFPKDVQALERTSHQHGYDARILQAVEAVNYEQKFSIVKKIKQHFKNELSGKTIALWGLAFKPNTDDMREAPSRRVLEELLSSEAKVRAYDPVAMGEARSIYGKREGLALVETSESALRGADALVIVTEWMVFRSPDFEMIKQELSTPIIFDGRNIYDPDLMEQLGFIYYSIGRMPKGIEVYEAIG</sequence>
<dbReference type="EC" id="1.1.1.22" evidence="3 9"/>
<comment type="caution">
    <text evidence="14">The sequence shown here is derived from an EMBL/GenBank/DDBJ whole genome shotgun (WGS) entry which is preliminary data.</text>
</comment>
<dbReference type="InterPro" id="IPR036220">
    <property type="entry name" value="UDP-Glc/GDP-Man_DH_C_sf"/>
</dbReference>
<dbReference type="Proteomes" id="UP000246278">
    <property type="component" value="Unassembled WGS sequence"/>
</dbReference>
<feature type="binding site" evidence="12">
    <location>
        <position position="121"/>
    </location>
    <ligand>
        <name>NAD(+)</name>
        <dbReference type="ChEBI" id="CHEBI:57540"/>
    </ligand>
</feature>
<dbReference type="Pfam" id="PF00984">
    <property type="entry name" value="UDPG_MGDP_dh"/>
    <property type="match status" value="1"/>
</dbReference>
<evidence type="ECO:0000256" key="2">
    <source>
        <dbReference type="ARBA" id="ARBA00006601"/>
    </source>
</evidence>
<dbReference type="Gene3D" id="1.20.5.100">
    <property type="entry name" value="Cytochrome c1, transmembrane anchor, C-terminal"/>
    <property type="match status" value="1"/>
</dbReference>
<feature type="binding site" evidence="11">
    <location>
        <begin position="155"/>
        <end position="158"/>
    </location>
    <ligand>
        <name>substrate</name>
    </ligand>
</feature>
<dbReference type="SUPFAM" id="SSF48179">
    <property type="entry name" value="6-phosphogluconate dehydrogenase C-terminal domain-like"/>
    <property type="match status" value="1"/>
</dbReference>
<dbReference type="InterPro" id="IPR008927">
    <property type="entry name" value="6-PGluconate_DH-like_C_sf"/>
</dbReference>
<evidence type="ECO:0000256" key="12">
    <source>
        <dbReference type="PIRSR" id="PIRSR500134-3"/>
    </source>
</evidence>
<dbReference type="InterPro" id="IPR014026">
    <property type="entry name" value="UDP-Glc/GDP-Man_DH_dimer"/>
</dbReference>
<name>A0A317T3C2_9CHLB</name>
<feature type="binding site" evidence="11">
    <location>
        <position position="210"/>
    </location>
    <ligand>
        <name>substrate</name>
    </ligand>
</feature>
<evidence type="ECO:0000256" key="8">
    <source>
        <dbReference type="ARBA" id="ARBA00053241"/>
    </source>
</evidence>
<comment type="catalytic activity">
    <reaction evidence="7 9">
        <text>UDP-alpha-D-glucose + 2 NAD(+) + H2O = UDP-alpha-D-glucuronate + 2 NADH + 3 H(+)</text>
        <dbReference type="Rhea" id="RHEA:23596"/>
        <dbReference type="ChEBI" id="CHEBI:15377"/>
        <dbReference type="ChEBI" id="CHEBI:15378"/>
        <dbReference type="ChEBI" id="CHEBI:57540"/>
        <dbReference type="ChEBI" id="CHEBI:57945"/>
        <dbReference type="ChEBI" id="CHEBI:58052"/>
        <dbReference type="ChEBI" id="CHEBI:58885"/>
        <dbReference type="EC" id="1.1.1.22"/>
    </reaction>
</comment>
<evidence type="ECO:0000256" key="4">
    <source>
        <dbReference type="ARBA" id="ARBA00015132"/>
    </source>
</evidence>
<feature type="domain" description="UDP-glucose/GDP-mannose dehydrogenase C-terminal" evidence="13">
    <location>
        <begin position="320"/>
        <end position="424"/>
    </location>
</feature>
<dbReference type="Pfam" id="PF03721">
    <property type="entry name" value="UDPG_MGDP_dh_N"/>
    <property type="match status" value="1"/>
</dbReference>
<evidence type="ECO:0000256" key="9">
    <source>
        <dbReference type="PIRNR" id="PIRNR000124"/>
    </source>
</evidence>
<dbReference type="GO" id="GO:0003979">
    <property type="term" value="F:UDP-glucose 6-dehydrogenase activity"/>
    <property type="evidence" value="ECO:0007669"/>
    <property type="project" value="UniProtKB-EC"/>
</dbReference>
<evidence type="ECO:0000313" key="14">
    <source>
        <dbReference type="EMBL" id="PWW81192.1"/>
    </source>
</evidence>
<feature type="binding site" evidence="12">
    <location>
        <position position="30"/>
    </location>
    <ligand>
        <name>NAD(+)</name>
        <dbReference type="ChEBI" id="CHEBI:57540"/>
    </ligand>
</feature>
<keyword evidence="6 9" id="KW-0520">NAD</keyword>
<dbReference type="SUPFAM" id="SSF52413">
    <property type="entry name" value="UDP-glucose/GDP-mannose dehydrogenase C-terminal domain"/>
    <property type="match status" value="1"/>
</dbReference>
<gene>
    <name evidence="14" type="ORF">CR164_11675</name>
</gene>
<evidence type="ECO:0000256" key="11">
    <source>
        <dbReference type="PIRSR" id="PIRSR500134-2"/>
    </source>
</evidence>
<dbReference type="Pfam" id="PF03720">
    <property type="entry name" value="UDPG_MGDP_dh_C"/>
    <property type="match status" value="1"/>
</dbReference>
<dbReference type="InterPro" id="IPR028357">
    <property type="entry name" value="UDPglc_DH_bac"/>
</dbReference>
<feature type="active site" description="Nucleophile" evidence="10">
    <location>
        <position position="266"/>
    </location>
</feature>
<feature type="binding site" evidence="11">
    <location>
        <position position="327"/>
    </location>
    <ligand>
        <name>substrate</name>
    </ligand>
</feature>
<feature type="binding site" evidence="12">
    <location>
        <position position="269"/>
    </location>
    <ligand>
        <name>NAD(+)</name>
        <dbReference type="ChEBI" id="CHEBI:57540"/>
    </ligand>
</feature>
<dbReference type="GO" id="GO:0051287">
    <property type="term" value="F:NAD binding"/>
    <property type="evidence" value="ECO:0007669"/>
    <property type="project" value="InterPro"/>
</dbReference>
<dbReference type="PANTHER" id="PTHR43750">
    <property type="entry name" value="UDP-GLUCOSE 6-DEHYDROGENASE TUAD"/>
    <property type="match status" value="1"/>
</dbReference>
<dbReference type="PROSITE" id="PS51257">
    <property type="entry name" value="PROKAR_LIPOPROTEIN"/>
    <property type="match status" value="1"/>
</dbReference>
<dbReference type="AlphaFoldDB" id="A0A317T3C2"/>
<dbReference type="NCBIfam" id="TIGR03026">
    <property type="entry name" value="NDP-sugDHase"/>
    <property type="match status" value="1"/>
</dbReference>
<comment type="pathway">
    <text evidence="1">Nucleotide-sugar biosynthesis; UDP-alpha-D-glucuronate biosynthesis; UDP-alpha-D-glucuronate from UDP-alpha-D-glucose: step 1/1.</text>
</comment>
<feature type="binding site" evidence="12">
    <location>
        <position position="35"/>
    </location>
    <ligand>
        <name>NAD(+)</name>
        <dbReference type="ChEBI" id="CHEBI:57540"/>
    </ligand>
</feature>
<comment type="function">
    <text evidence="8">Catalyzes the conversion of UDP-glucose into UDP-glucuronate, one of the precursors of teichuronic acid.</text>
</comment>
<feature type="binding site" evidence="12">
    <location>
        <position position="334"/>
    </location>
    <ligand>
        <name>NAD(+)</name>
        <dbReference type="ChEBI" id="CHEBI:57540"/>
    </ligand>
</feature>
<dbReference type="InterPro" id="IPR001732">
    <property type="entry name" value="UDP-Glc/GDP-Man_DH_N"/>
</dbReference>
<dbReference type="Gene3D" id="3.40.50.720">
    <property type="entry name" value="NAD(P)-binding Rossmann-like Domain"/>
    <property type="match status" value="2"/>
</dbReference>
<feature type="binding site" evidence="12">
    <location>
        <position position="158"/>
    </location>
    <ligand>
        <name>NAD(+)</name>
        <dbReference type="ChEBI" id="CHEBI:57540"/>
    </ligand>
</feature>
<dbReference type="UniPathway" id="UPA00038">
    <property type="reaction ID" value="UER00491"/>
</dbReference>
<dbReference type="InterPro" id="IPR017476">
    <property type="entry name" value="UDP-Glc/GDP-Man"/>
</dbReference>
<dbReference type="OrthoDB" id="9803238at2"/>
<proteinExistence type="inferred from homology"/>
<dbReference type="SUPFAM" id="SSF51735">
    <property type="entry name" value="NAD(P)-binding Rossmann-fold domains"/>
    <property type="match status" value="1"/>
</dbReference>
<dbReference type="PANTHER" id="PTHR43750:SF3">
    <property type="entry name" value="UDP-GLUCOSE 6-DEHYDROGENASE TUAD"/>
    <property type="match status" value="1"/>
</dbReference>
<accession>A0A317T3C2</accession>
<feature type="binding site" evidence="11">
    <location>
        <position position="263"/>
    </location>
    <ligand>
        <name>substrate</name>
    </ligand>
</feature>
<dbReference type="GO" id="GO:0006065">
    <property type="term" value="P:UDP-glucuronate biosynthetic process"/>
    <property type="evidence" value="ECO:0007669"/>
    <property type="project" value="UniProtKB-UniPathway"/>
</dbReference>
<evidence type="ECO:0000256" key="1">
    <source>
        <dbReference type="ARBA" id="ARBA00004701"/>
    </source>
</evidence>
<dbReference type="FunFam" id="1.20.5.100:FF:000001">
    <property type="entry name" value="UDP-glucose 6-dehydrogenase"/>
    <property type="match status" value="1"/>
</dbReference>
<feature type="binding site" evidence="12">
    <location>
        <position position="86"/>
    </location>
    <ligand>
        <name>NAD(+)</name>
        <dbReference type="ChEBI" id="CHEBI:57540"/>
    </ligand>
</feature>
<evidence type="ECO:0000256" key="3">
    <source>
        <dbReference type="ARBA" id="ARBA00012954"/>
    </source>
</evidence>
<dbReference type="RefSeq" id="WP_110024175.1">
    <property type="nucleotide sequence ID" value="NZ_PDNZ01000009.1"/>
</dbReference>
<comment type="similarity">
    <text evidence="2 9">Belongs to the UDP-glucose/GDP-mannose dehydrogenase family.</text>
</comment>
<evidence type="ECO:0000256" key="6">
    <source>
        <dbReference type="ARBA" id="ARBA00023027"/>
    </source>
</evidence>
<reference evidence="15" key="1">
    <citation type="submission" date="2017-10" db="EMBL/GenBank/DDBJ databases">
        <authorList>
            <person name="Gaisin V.A."/>
            <person name="Rysina M.S."/>
            <person name="Grouzdev D.S."/>
        </authorList>
    </citation>
    <scope>NUCLEOTIDE SEQUENCE [LARGE SCALE GENOMIC DNA]</scope>
    <source>
        <strain evidence="15">V1</strain>
    </source>
</reference>
<dbReference type="SMART" id="SM00984">
    <property type="entry name" value="UDPG_MGDP_dh_C"/>
    <property type="match status" value="1"/>
</dbReference>
<dbReference type="EMBL" id="PDNZ01000009">
    <property type="protein sequence ID" value="PWW81192.1"/>
    <property type="molecule type" value="Genomic_DNA"/>
</dbReference>
<organism evidence="14 15">
    <name type="scientific">Prosthecochloris marina</name>
    <dbReference type="NCBI Taxonomy" id="2017681"/>
    <lineage>
        <taxon>Bacteria</taxon>
        <taxon>Pseudomonadati</taxon>
        <taxon>Chlorobiota</taxon>
        <taxon>Chlorobiia</taxon>
        <taxon>Chlorobiales</taxon>
        <taxon>Chlorobiaceae</taxon>
        <taxon>Prosthecochloris</taxon>
    </lineage>
</organism>
<keyword evidence="15" id="KW-1185">Reference proteome</keyword>